<dbReference type="PANTHER" id="PTHR45640">
    <property type="entry name" value="HEAT SHOCK PROTEIN HSP-12.2-RELATED"/>
    <property type="match status" value="1"/>
</dbReference>
<evidence type="ECO:0000256" key="2">
    <source>
        <dbReference type="ARBA" id="ARBA00022723"/>
    </source>
</evidence>
<feature type="domain" description="SHSP" evidence="8">
    <location>
        <begin position="52"/>
        <end position="161"/>
    </location>
</feature>
<dbReference type="GO" id="GO:0046872">
    <property type="term" value="F:metal ion binding"/>
    <property type="evidence" value="ECO:0007669"/>
    <property type="project" value="UniProtKB-KW"/>
</dbReference>
<dbReference type="PROSITE" id="PS01031">
    <property type="entry name" value="SHSP"/>
    <property type="match status" value="1"/>
</dbReference>
<dbReference type="GO" id="GO:0005212">
    <property type="term" value="F:structural constituent of eye lens"/>
    <property type="evidence" value="ECO:0007669"/>
    <property type="project" value="UniProtKB-KW"/>
</dbReference>
<comment type="similarity">
    <text evidence="4 6 7">Belongs to the small heat shock protein (HSP20) family.</text>
</comment>
<sequence length="167" mass="18994">MALIPTFFRDWWDDFERPSRLLDQHFGVGLSRDELVRTLSTPSFRGYYRPWRNLLEQSNGVSKVQHDKDKFQVIIDVQQFKPEEITVKTVDNCIVVEAKHEEKKDEHGFVSRQFIRRYLLPEGHDIGNVESSLSSDGVLTVTAPALAIAAPGEKIIPIQHSPGPAVV</sequence>
<keyword evidence="3 5" id="KW-0862">Zinc</keyword>
<dbReference type="AlphaFoldDB" id="A0AAJ6YBL4"/>
<dbReference type="CDD" id="cd06526">
    <property type="entry name" value="metazoan_ACD"/>
    <property type="match status" value="1"/>
</dbReference>
<accession>A0AAJ6YBL4</accession>
<feature type="binding site" evidence="5">
    <location>
        <position position="100"/>
    </location>
    <ligand>
        <name>Zn(2+)</name>
        <dbReference type="ChEBI" id="CHEBI:29105"/>
        <label>1</label>
    </ligand>
</feature>
<feature type="binding site" evidence="5">
    <location>
        <position position="102"/>
    </location>
    <ligand>
        <name>Zn(2+)</name>
        <dbReference type="ChEBI" id="CHEBI:29105"/>
        <label>1</label>
    </ligand>
</feature>
<dbReference type="PRINTS" id="PR00299">
    <property type="entry name" value="ACRYSTALLIN"/>
</dbReference>
<dbReference type="PANTHER" id="PTHR45640:SF34">
    <property type="entry name" value="PROTEIN LETHAL(2)ESSENTIAL FOR LIFE"/>
    <property type="match status" value="1"/>
</dbReference>
<proteinExistence type="inferred from homology"/>
<dbReference type="InterPro" id="IPR002068">
    <property type="entry name" value="A-crystallin/Hsp20_dom"/>
</dbReference>
<gene>
    <name evidence="10" type="primary">LOC105359213</name>
</gene>
<dbReference type="InterPro" id="IPR008978">
    <property type="entry name" value="HSP20-like_chaperone"/>
</dbReference>
<reference evidence="10" key="1">
    <citation type="submission" date="2025-08" db="UniProtKB">
        <authorList>
            <consortium name="RefSeq"/>
        </authorList>
    </citation>
    <scope>IDENTIFICATION</scope>
</reference>
<dbReference type="GO" id="GO:0051082">
    <property type="term" value="F:unfolded protein binding"/>
    <property type="evidence" value="ECO:0007669"/>
    <property type="project" value="TreeGrafter"/>
</dbReference>
<feature type="binding site" evidence="5">
    <location>
        <position position="107"/>
    </location>
    <ligand>
        <name>Zn(2+)</name>
        <dbReference type="ChEBI" id="CHEBI:29105"/>
        <label>2</label>
    </ligand>
</feature>
<dbReference type="Gene3D" id="2.60.40.790">
    <property type="match status" value="1"/>
</dbReference>
<dbReference type="GeneID" id="105359213"/>
<dbReference type="GO" id="GO:0005737">
    <property type="term" value="C:cytoplasm"/>
    <property type="evidence" value="ECO:0007669"/>
    <property type="project" value="TreeGrafter"/>
</dbReference>
<dbReference type="GO" id="GO:0005634">
    <property type="term" value="C:nucleus"/>
    <property type="evidence" value="ECO:0007669"/>
    <property type="project" value="TreeGrafter"/>
</dbReference>
<dbReference type="KEGG" id="csol:105359213"/>
<evidence type="ECO:0000259" key="8">
    <source>
        <dbReference type="PROSITE" id="PS01031"/>
    </source>
</evidence>
<dbReference type="InterPro" id="IPR055269">
    <property type="entry name" value="Alpha-crystallin/HSP_16"/>
</dbReference>
<keyword evidence="1" id="KW-0273">Eye lens protein</keyword>
<evidence type="ECO:0000256" key="6">
    <source>
        <dbReference type="PROSITE-ProRule" id="PRU00285"/>
    </source>
</evidence>
<evidence type="ECO:0000256" key="5">
    <source>
        <dbReference type="PIRSR" id="PIRSR036514-1"/>
    </source>
</evidence>
<protein>
    <submittedName>
        <fullName evidence="10">Protein lethal(2)essential for life</fullName>
    </submittedName>
</protein>
<evidence type="ECO:0000256" key="7">
    <source>
        <dbReference type="RuleBase" id="RU003616"/>
    </source>
</evidence>
<dbReference type="RefSeq" id="XP_011494036.1">
    <property type="nucleotide sequence ID" value="XM_011495734.1"/>
</dbReference>
<name>A0AAJ6YBL4_9HYME</name>
<keyword evidence="9" id="KW-1185">Reference proteome</keyword>
<evidence type="ECO:0000256" key="1">
    <source>
        <dbReference type="ARBA" id="ARBA00022613"/>
    </source>
</evidence>
<dbReference type="Pfam" id="PF00525">
    <property type="entry name" value="Crystallin"/>
    <property type="match status" value="1"/>
</dbReference>
<evidence type="ECO:0000256" key="4">
    <source>
        <dbReference type="PIRNR" id="PIRNR036514"/>
    </source>
</evidence>
<dbReference type="GO" id="GO:0009408">
    <property type="term" value="P:response to heat"/>
    <property type="evidence" value="ECO:0007669"/>
    <property type="project" value="UniProtKB-ARBA"/>
</dbReference>
<evidence type="ECO:0000313" key="9">
    <source>
        <dbReference type="Proteomes" id="UP000695007"/>
    </source>
</evidence>
<evidence type="ECO:0000256" key="3">
    <source>
        <dbReference type="ARBA" id="ARBA00022833"/>
    </source>
</evidence>
<dbReference type="GO" id="GO:0042026">
    <property type="term" value="P:protein refolding"/>
    <property type="evidence" value="ECO:0007669"/>
    <property type="project" value="TreeGrafter"/>
</dbReference>
<dbReference type="PIRSF" id="PIRSF036514">
    <property type="entry name" value="Sm_HSP_B1"/>
    <property type="match status" value="1"/>
</dbReference>
<dbReference type="InterPro" id="IPR003090">
    <property type="entry name" value="Alpha-crystallin_N"/>
</dbReference>
<dbReference type="Pfam" id="PF00011">
    <property type="entry name" value="HSP20"/>
    <property type="match status" value="1"/>
</dbReference>
<organism evidence="9 10">
    <name type="scientific">Ceratosolen solmsi marchali</name>
    <dbReference type="NCBI Taxonomy" id="326594"/>
    <lineage>
        <taxon>Eukaryota</taxon>
        <taxon>Metazoa</taxon>
        <taxon>Ecdysozoa</taxon>
        <taxon>Arthropoda</taxon>
        <taxon>Hexapoda</taxon>
        <taxon>Insecta</taxon>
        <taxon>Pterygota</taxon>
        <taxon>Neoptera</taxon>
        <taxon>Endopterygota</taxon>
        <taxon>Hymenoptera</taxon>
        <taxon>Apocrita</taxon>
        <taxon>Proctotrupomorpha</taxon>
        <taxon>Chalcidoidea</taxon>
        <taxon>Agaonidae</taxon>
        <taxon>Agaoninae</taxon>
        <taxon>Ceratosolen</taxon>
    </lineage>
</organism>
<dbReference type="Proteomes" id="UP000695007">
    <property type="component" value="Unplaced"/>
</dbReference>
<keyword evidence="2 5" id="KW-0479">Metal-binding</keyword>
<dbReference type="InterPro" id="IPR001436">
    <property type="entry name" value="Alpha-crystallin/sHSP_animal"/>
</dbReference>
<evidence type="ECO:0000313" key="10">
    <source>
        <dbReference type="RefSeq" id="XP_011494036.1"/>
    </source>
</evidence>
<dbReference type="SUPFAM" id="SSF49764">
    <property type="entry name" value="HSP20-like chaperones"/>
    <property type="match status" value="1"/>
</dbReference>